<name>A0A6P1CWS3_9NOCA</name>
<comment type="caution">
    <text evidence="1">The sequence shown here is derived from an EMBL/GenBank/DDBJ whole genome shotgun (WGS) entry which is preliminary data.</text>
</comment>
<dbReference type="EMBL" id="JAAGVB010000318">
    <property type="protein sequence ID" value="NEW37029.1"/>
    <property type="molecule type" value="Genomic_DNA"/>
</dbReference>
<reference evidence="1 2" key="1">
    <citation type="submission" date="2020-01" db="EMBL/GenBank/DDBJ databases">
        <title>Genetics and antimicrobial susceptibilities of Nocardia species isolated from the soil; a comparison with species isolated from humans.</title>
        <authorList>
            <person name="Carrasco G."/>
            <person name="Monzon S."/>
            <person name="Sansegundo M."/>
            <person name="Garcia E."/>
            <person name="Garrido N."/>
            <person name="Medina M.J."/>
            <person name="Villalon P."/>
            <person name="Ramirez-Arocha A.C."/>
            <person name="Jimenez P."/>
            <person name="Cuesta I."/>
            <person name="Valdezate S."/>
        </authorList>
    </citation>
    <scope>NUCLEOTIDE SEQUENCE [LARGE SCALE GENOMIC DNA]</scope>
    <source>
        <strain evidence="1 2">CNM20110626</strain>
    </source>
</reference>
<evidence type="ECO:0000313" key="1">
    <source>
        <dbReference type="EMBL" id="NEW37029.1"/>
    </source>
</evidence>
<gene>
    <name evidence="1" type="ORF">GV791_31425</name>
</gene>
<feature type="non-terminal residue" evidence="1">
    <location>
        <position position="1"/>
    </location>
</feature>
<sequence>AEQLGEVGERVVAGVVHPVQLRPLLGRQRRVGTVFWVDVRPELRRKRTALWSRSCPSAIHANGGDVYSAEEATDWLHATGWRYLDRQPLAGPISVIVAETA</sequence>
<evidence type="ECO:0000313" key="2">
    <source>
        <dbReference type="Proteomes" id="UP000471166"/>
    </source>
</evidence>
<proteinExistence type="predicted"/>
<protein>
    <recommendedName>
        <fullName evidence="3">SAM-dependent methyltransferase</fullName>
    </recommendedName>
</protein>
<organism evidence="1 2">
    <name type="scientific">Nocardia cyriacigeorgica</name>
    <dbReference type="NCBI Taxonomy" id="135487"/>
    <lineage>
        <taxon>Bacteria</taxon>
        <taxon>Bacillati</taxon>
        <taxon>Actinomycetota</taxon>
        <taxon>Actinomycetes</taxon>
        <taxon>Mycobacteriales</taxon>
        <taxon>Nocardiaceae</taxon>
        <taxon>Nocardia</taxon>
    </lineage>
</organism>
<accession>A0A6P1CWS3</accession>
<dbReference type="Proteomes" id="UP000471166">
    <property type="component" value="Unassembled WGS sequence"/>
</dbReference>
<dbReference type="AlphaFoldDB" id="A0A6P1CWS3"/>
<evidence type="ECO:0008006" key="3">
    <source>
        <dbReference type="Google" id="ProtNLM"/>
    </source>
</evidence>